<name>A0A061GF37_THECC</name>
<accession>A0A061GF37</accession>
<dbReference type="Proteomes" id="UP000026915">
    <property type="component" value="Chromosome 6"/>
</dbReference>
<dbReference type="HOGENOM" id="CLU_1809712_0_0_1"/>
<dbReference type="EMBL" id="CM001884">
    <property type="protein sequence ID" value="EOY28505.1"/>
    <property type="molecule type" value="Genomic_DNA"/>
</dbReference>
<organism evidence="1 2">
    <name type="scientific">Theobroma cacao</name>
    <name type="common">Cacao</name>
    <name type="synonym">Cocoa</name>
    <dbReference type="NCBI Taxonomy" id="3641"/>
    <lineage>
        <taxon>Eukaryota</taxon>
        <taxon>Viridiplantae</taxon>
        <taxon>Streptophyta</taxon>
        <taxon>Embryophyta</taxon>
        <taxon>Tracheophyta</taxon>
        <taxon>Spermatophyta</taxon>
        <taxon>Magnoliopsida</taxon>
        <taxon>eudicotyledons</taxon>
        <taxon>Gunneridae</taxon>
        <taxon>Pentapetalae</taxon>
        <taxon>rosids</taxon>
        <taxon>malvids</taxon>
        <taxon>Malvales</taxon>
        <taxon>Malvaceae</taxon>
        <taxon>Byttnerioideae</taxon>
        <taxon>Theobroma</taxon>
    </lineage>
</organism>
<gene>
    <name evidence="1" type="ORF">TCM_030047</name>
</gene>
<dbReference type="InParanoid" id="A0A061GF37"/>
<reference evidence="1 2" key="1">
    <citation type="journal article" date="2013" name="Genome Biol.">
        <title>The genome sequence of the most widely cultivated cacao type and its use to identify candidate genes regulating pod color.</title>
        <authorList>
            <person name="Motamayor J.C."/>
            <person name="Mockaitis K."/>
            <person name="Schmutz J."/>
            <person name="Haiminen N."/>
            <person name="Iii D.L."/>
            <person name="Cornejo O."/>
            <person name="Findley S.D."/>
            <person name="Zheng P."/>
            <person name="Utro F."/>
            <person name="Royaert S."/>
            <person name="Saski C."/>
            <person name="Jenkins J."/>
            <person name="Podicheti R."/>
            <person name="Zhao M."/>
            <person name="Scheffler B.E."/>
            <person name="Stack J.C."/>
            <person name="Feltus F.A."/>
            <person name="Mustiga G.M."/>
            <person name="Amores F."/>
            <person name="Phillips W."/>
            <person name="Marelli J.P."/>
            <person name="May G.D."/>
            <person name="Shapiro H."/>
            <person name="Ma J."/>
            <person name="Bustamante C.D."/>
            <person name="Schnell R.J."/>
            <person name="Main D."/>
            <person name="Gilbert D."/>
            <person name="Parida L."/>
            <person name="Kuhn D.N."/>
        </authorList>
    </citation>
    <scope>NUCLEOTIDE SEQUENCE [LARGE SCALE GENOMIC DNA]</scope>
    <source>
        <strain evidence="2">cv. Matina 1-6</strain>
    </source>
</reference>
<evidence type="ECO:0000313" key="2">
    <source>
        <dbReference type="Proteomes" id="UP000026915"/>
    </source>
</evidence>
<evidence type="ECO:0000313" key="1">
    <source>
        <dbReference type="EMBL" id="EOY28505.1"/>
    </source>
</evidence>
<proteinExistence type="predicted"/>
<keyword evidence="2" id="KW-1185">Reference proteome</keyword>
<dbReference type="AlphaFoldDB" id="A0A061GF37"/>
<protein>
    <submittedName>
        <fullName evidence="1">Uncharacterized protein</fullName>
    </submittedName>
</protein>
<dbReference type="Gramene" id="EOY28505">
    <property type="protein sequence ID" value="EOY28505"/>
    <property type="gene ID" value="TCM_030047"/>
</dbReference>
<sequence length="143" mass="16796">MENMVWELCRSMRVKVIGERKASNRSEMSAEGSKACAFTFCIHILCFCCCIWRSNKQYFFSFFFLFLLLEGDVAWVNKHQIIQEREEQIRVKKKKKEKIPRSFQLDGRSIYSLLPPLEAAPEEQTRAQILLALSFSDPDKSKF</sequence>